<dbReference type="EMBL" id="MG873442">
    <property type="protein sequence ID" value="AVJ48207.1"/>
    <property type="molecule type" value="Genomic_DNA"/>
</dbReference>
<evidence type="ECO:0000313" key="2">
    <source>
        <dbReference type="EMBL" id="AVJ48207.1"/>
    </source>
</evidence>
<keyword evidence="3" id="KW-1185">Reference proteome</keyword>
<protein>
    <submittedName>
        <fullName evidence="2">Uncharacterized protein</fullName>
    </submittedName>
</protein>
<sequence length="73" mass="7904">MKVAILISDGGDGSASLRWFKNLKLADELTDDDEHCEVFGLNEGGPAEIIEVPDGWEPPGGFDDEYYGPGCDE</sequence>
<dbReference type="GeneID" id="77948326"/>
<feature type="region of interest" description="Disordered" evidence="1">
    <location>
        <begin position="50"/>
        <end position="73"/>
    </location>
</feature>
<evidence type="ECO:0000256" key="1">
    <source>
        <dbReference type="SAM" id="MobiDB-lite"/>
    </source>
</evidence>
<proteinExistence type="predicted"/>
<feature type="compositionally biased region" description="Acidic residues" evidence="1">
    <location>
        <begin position="62"/>
        <end position="73"/>
    </location>
</feature>
<evidence type="ECO:0000313" key="3">
    <source>
        <dbReference type="Proteomes" id="UP000240649"/>
    </source>
</evidence>
<dbReference type="RefSeq" id="YP_010672056.1">
    <property type="nucleotide sequence ID" value="NC_070974.1"/>
</dbReference>
<name>A0A2P1CAG5_9CAUD</name>
<dbReference type="Proteomes" id="UP000240649">
    <property type="component" value="Segment"/>
</dbReference>
<reference evidence="2 3" key="1">
    <citation type="submission" date="2018-01" db="EMBL/GenBank/DDBJ databases">
        <title>Draft Genome Sequence of Salmonella Enteritidis Phage SE131.</title>
        <authorList>
            <person name="Kim Y."/>
            <person name="Han B.K."/>
            <person name="Kim H."/>
            <person name="Kim D."/>
        </authorList>
    </citation>
    <scope>NUCLEOTIDE SEQUENCE [LARGE SCALE GENOMIC DNA]</scope>
</reference>
<accession>A0A2P1CAG5</accession>
<organism evidence="2 3">
    <name type="scientific">Salmonella phage SE131</name>
    <dbReference type="NCBI Taxonomy" id="2081631"/>
    <lineage>
        <taxon>Viruses</taxon>
        <taxon>Duplodnaviria</taxon>
        <taxon>Heunggongvirae</taxon>
        <taxon>Uroviricota</taxon>
        <taxon>Caudoviricetes</taxon>
        <taxon>Grimontviridae</taxon>
        <taxon>Moazamivirus</taxon>
        <taxon>Moazamivirus SE131</taxon>
    </lineage>
</organism>
<dbReference type="KEGG" id="vg:77948326"/>